<protein>
    <submittedName>
        <fullName evidence="3">DUF4129 domain-containing protein</fullName>
    </submittedName>
</protein>
<comment type="caution">
    <text evidence="3">The sequence shown here is derived from an EMBL/GenBank/DDBJ whole genome shotgun (WGS) entry which is preliminary data.</text>
</comment>
<name>A0A7K1SV31_9SPHI</name>
<organism evidence="3 4">
    <name type="scientific">Mucilaginibacter arboris</name>
    <dbReference type="NCBI Taxonomy" id="2682090"/>
    <lineage>
        <taxon>Bacteria</taxon>
        <taxon>Pseudomonadati</taxon>
        <taxon>Bacteroidota</taxon>
        <taxon>Sphingobacteriia</taxon>
        <taxon>Sphingobacteriales</taxon>
        <taxon>Sphingobacteriaceae</taxon>
        <taxon>Mucilaginibacter</taxon>
    </lineage>
</organism>
<keyword evidence="1" id="KW-0472">Membrane</keyword>
<dbReference type="Pfam" id="PF13559">
    <property type="entry name" value="DUF4129"/>
    <property type="match status" value="1"/>
</dbReference>
<feature type="domain" description="Protein-glutamine gamma-glutamyltransferase-like C-terminal" evidence="2">
    <location>
        <begin position="165"/>
        <end position="230"/>
    </location>
</feature>
<evidence type="ECO:0000313" key="4">
    <source>
        <dbReference type="Proteomes" id="UP000462014"/>
    </source>
</evidence>
<keyword evidence="1" id="KW-1133">Transmembrane helix</keyword>
<dbReference type="InterPro" id="IPR025403">
    <property type="entry name" value="TgpA-like_C"/>
</dbReference>
<keyword evidence="1" id="KW-0812">Transmembrane</keyword>
<keyword evidence="4" id="KW-1185">Reference proteome</keyword>
<reference evidence="3 4" key="1">
    <citation type="submission" date="2019-12" db="EMBL/GenBank/DDBJ databases">
        <title>Mucilaginibacter sp. HMF7410 genome sequencing and assembly.</title>
        <authorList>
            <person name="Kang H."/>
            <person name="Cha I."/>
            <person name="Kim H."/>
            <person name="Joh K."/>
        </authorList>
    </citation>
    <scope>NUCLEOTIDE SEQUENCE [LARGE SCALE GENOMIC DNA]</scope>
    <source>
        <strain evidence="3 4">HMF7410</strain>
    </source>
</reference>
<evidence type="ECO:0000259" key="2">
    <source>
        <dbReference type="Pfam" id="PF13559"/>
    </source>
</evidence>
<dbReference type="RefSeq" id="WP_157565356.1">
    <property type="nucleotide sequence ID" value="NZ_WPIK01000005.1"/>
</dbReference>
<dbReference type="EMBL" id="WPIK01000005">
    <property type="protein sequence ID" value="MVN21202.1"/>
    <property type="molecule type" value="Genomic_DNA"/>
</dbReference>
<evidence type="ECO:0000313" key="3">
    <source>
        <dbReference type="EMBL" id="MVN21202.1"/>
    </source>
</evidence>
<feature type="transmembrane region" description="Helical" evidence="1">
    <location>
        <begin position="93"/>
        <end position="111"/>
    </location>
</feature>
<evidence type="ECO:0000256" key="1">
    <source>
        <dbReference type="SAM" id="Phobius"/>
    </source>
</evidence>
<gene>
    <name evidence="3" type="ORF">GO621_06605</name>
</gene>
<proteinExistence type="predicted"/>
<accession>A0A7K1SV31</accession>
<dbReference type="AlphaFoldDB" id="A0A7K1SV31"/>
<sequence length="240" mass="28282">MYKVICLLFCFFISASFTTQKHAVKEASAVLKTDSSALTIRHFNAASLEDYRQHRDFKYVDHPGEGISLWDQFWRWFWYWIDNLMAGKVTGSIMQLLFIILGAGALVFMVLKLMGMDMMQIFTGKTSTVEIPYQESIENIHEISFEEEIEKAISNRNFRLAVRLLYLNCLKKLSDAGAIQWKADKTNQAYLHELKNPEQQQKFGLLTRQFEYVWYGDFKVDQEHFQQIRNSFQQFNPKLR</sequence>
<dbReference type="Proteomes" id="UP000462014">
    <property type="component" value="Unassembled WGS sequence"/>
</dbReference>